<feature type="transmembrane region" description="Helical" evidence="1">
    <location>
        <begin position="157"/>
        <end position="174"/>
    </location>
</feature>
<dbReference type="Proteomes" id="UP000199306">
    <property type="component" value="Unassembled WGS sequence"/>
</dbReference>
<accession>A0A1I5MV87</accession>
<protein>
    <submittedName>
        <fullName evidence="2">Uncharacterized protein</fullName>
    </submittedName>
</protein>
<organism evidence="2 3">
    <name type="scientific">Pseudarcicella hirudinis</name>
    <dbReference type="NCBI Taxonomy" id="1079859"/>
    <lineage>
        <taxon>Bacteria</taxon>
        <taxon>Pseudomonadati</taxon>
        <taxon>Bacteroidota</taxon>
        <taxon>Cytophagia</taxon>
        <taxon>Cytophagales</taxon>
        <taxon>Flectobacillaceae</taxon>
        <taxon>Pseudarcicella</taxon>
    </lineage>
</organism>
<proteinExistence type="predicted"/>
<evidence type="ECO:0000256" key="1">
    <source>
        <dbReference type="SAM" id="Phobius"/>
    </source>
</evidence>
<sequence length="179" mass="19094">MATKIINLAPKGAITNGQSIGSIDYTVTDVSIWDFKLATVGSRIVLFGKHSSQTSYTPFSKETLANIAESDRGVLNAVLVKYALGMAESTGMSMPSIDTTKQIGVYTDGLGHFAETPYTDASNTDTIKTILQTVADGTSTTTGTGAVTQAKKWYQKPITWVLGAVGAVVAYVLVKKFWK</sequence>
<dbReference type="RefSeq" id="WP_092011439.1">
    <property type="nucleotide sequence ID" value="NZ_FOXH01000001.1"/>
</dbReference>
<dbReference type="AlphaFoldDB" id="A0A1I5MV87"/>
<keyword evidence="1" id="KW-0472">Membrane</keyword>
<keyword evidence="3" id="KW-1185">Reference proteome</keyword>
<keyword evidence="1" id="KW-1133">Transmembrane helix</keyword>
<name>A0A1I5MV87_9BACT</name>
<reference evidence="2 3" key="1">
    <citation type="submission" date="2016-10" db="EMBL/GenBank/DDBJ databases">
        <authorList>
            <person name="de Groot N.N."/>
        </authorList>
    </citation>
    <scope>NUCLEOTIDE SEQUENCE [LARGE SCALE GENOMIC DNA]</scope>
    <source>
        <strain evidence="3">E92,LMG 26720,CCM 7988</strain>
    </source>
</reference>
<keyword evidence="1" id="KW-0812">Transmembrane</keyword>
<evidence type="ECO:0000313" key="3">
    <source>
        <dbReference type="Proteomes" id="UP000199306"/>
    </source>
</evidence>
<evidence type="ECO:0000313" key="2">
    <source>
        <dbReference type="EMBL" id="SFP13448.1"/>
    </source>
</evidence>
<dbReference type="EMBL" id="FOXH01000001">
    <property type="protein sequence ID" value="SFP13448.1"/>
    <property type="molecule type" value="Genomic_DNA"/>
</dbReference>
<gene>
    <name evidence="2" type="ORF">SAMN04515674_101462</name>
</gene>
<dbReference type="OrthoDB" id="971606at2"/>
<dbReference type="STRING" id="1079859.SAMN04515674_101462"/>